<dbReference type="NCBIfam" id="TIGR01725">
    <property type="entry name" value="phge_HK97_gp10"/>
    <property type="match status" value="1"/>
</dbReference>
<dbReference type="RefSeq" id="WP_048938316.1">
    <property type="nucleotide sequence ID" value="NZ_CP020925.1"/>
</dbReference>
<protein>
    <recommendedName>
        <fullName evidence="3">HK97 gp10 family phage protein</fullName>
    </recommendedName>
</protein>
<evidence type="ECO:0000313" key="2">
    <source>
        <dbReference type="Proteomes" id="UP000037029"/>
    </source>
</evidence>
<dbReference type="Pfam" id="PF04883">
    <property type="entry name" value="HK97-gp10_like"/>
    <property type="match status" value="1"/>
</dbReference>
<evidence type="ECO:0000313" key="1">
    <source>
        <dbReference type="EMBL" id="ATP18563.1"/>
    </source>
</evidence>
<gene>
    <name evidence="1" type="ORF">BV87_09285</name>
</gene>
<accession>A0A0J9CZ13</accession>
<dbReference type="Proteomes" id="UP000037029">
    <property type="component" value="Chromosome"/>
</dbReference>
<name>A0A0J9CZ13_SPHYA</name>
<organism evidence="1 2">
    <name type="scientific">Sphingobium yanoikuyae</name>
    <name type="common">Sphingomonas yanoikuyae</name>
    <dbReference type="NCBI Taxonomy" id="13690"/>
    <lineage>
        <taxon>Bacteria</taxon>
        <taxon>Pseudomonadati</taxon>
        <taxon>Pseudomonadota</taxon>
        <taxon>Alphaproteobacteria</taxon>
        <taxon>Sphingomonadales</taxon>
        <taxon>Sphingomonadaceae</taxon>
        <taxon>Sphingobium</taxon>
    </lineage>
</organism>
<dbReference type="InterPro" id="IPR010064">
    <property type="entry name" value="HK97-gp10_tail"/>
</dbReference>
<dbReference type="EMBL" id="CP020925">
    <property type="protein sequence ID" value="ATP18563.1"/>
    <property type="molecule type" value="Genomic_DNA"/>
</dbReference>
<evidence type="ECO:0008006" key="3">
    <source>
        <dbReference type="Google" id="ProtNLM"/>
    </source>
</evidence>
<proteinExistence type="predicted"/>
<reference evidence="1 2" key="1">
    <citation type="submission" date="2017-04" db="EMBL/GenBank/DDBJ databases">
        <title>Characterization, genome and methylation analysis of a phthalic acid esters degrading strain Sphingobium yanoikuyae SHJ.</title>
        <authorList>
            <person name="Feng L."/>
        </authorList>
    </citation>
    <scope>NUCLEOTIDE SEQUENCE [LARGE SCALE GENOMIC DNA]</scope>
    <source>
        <strain evidence="1 2">SHJ</strain>
    </source>
</reference>
<dbReference type="AlphaFoldDB" id="A0A0J9CZ13"/>
<sequence length="149" mass="15858">MTISVTTTGFAALEARMQSLSNDIATKVGQSANRAGAVVIQKKIKQTAPVGPDAEGSTRTRKRKNGTVVQEAHTKIVNNIKVRKVKAEAGKVVNAVVVSRDAYHASMVEFGSIHNAPDPFFRTGFALASEDAVDRVGAILDRRLTKAGV</sequence>